<evidence type="ECO:0000313" key="13">
    <source>
        <dbReference type="EMBL" id="RKN14777.1"/>
    </source>
</evidence>
<dbReference type="AlphaFoldDB" id="A0A3A9VU05"/>
<reference evidence="14 15" key="1">
    <citation type="submission" date="2018-09" db="EMBL/GenBank/DDBJ databases">
        <title>Streptomyces sp. nov. DS1-2, an endophytic actinomycete isolated from roots of Dendrobium scabrilingue.</title>
        <authorList>
            <person name="Kuncharoen N."/>
            <person name="Kudo T."/>
            <person name="Ohkuma M."/>
            <person name="Yuki M."/>
            <person name="Tanasupawat S."/>
        </authorList>
    </citation>
    <scope>NUCLEOTIDE SEQUENCE [LARGE SCALE GENOMIC DNA]</scope>
    <source>
        <strain evidence="12 15">AZ1-7</strain>
        <strain evidence="13 14">DS1-2</strain>
    </source>
</reference>
<dbReference type="InterPro" id="IPR000121">
    <property type="entry name" value="PEP_util_C"/>
</dbReference>
<dbReference type="InterPro" id="IPR018274">
    <property type="entry name" value="PEP_util_AS"/>
</dbReference>
<comment type="caution">
    <text evidence="12">The sequence shown here is derived from an EMBL/GenBank/DDBJ whole genome shotgun (WGS) entry which is preliminary data.</text>
</comment>
<dbReference type="PANTHER" id="PTHR22931:SF9">
    <property type="entry name" value="PYRUVATE, PHOSPHATE DIKINASE 1, CHLOROPLASTIC"/>
    <property type="match status" value="1"/>
</dbReference>
<dbReference type="InterPro" id="IPR015813">
    <property type="entry name" value="Pyrv/PenolPyrv_kinase-like_dom"/>
</dbReference>
<dbReference type="PANTHER" id="PTHR22931">
    <property type="entry name" value="PHOSPHOENOLPYRUVATE DIKINASE-RELATED"/>
    <property type="match status" value="1"/>
</dbReference>
<protein>
    <recommendedName>
        <fullName evidence="4">Pyruvate, phosphate dikinase</fullName>
        <ecNumber evidence="3">2.7.9.1</ecNumber>
    </recommendedName>
    <alternativeName>
        <fullName evidence="9">Pyruvate, orthophosphate dikinase</fullName>
    </alternativeName>
</protein>
<comment type="cofactor">
    <cofactor evidence="1">
        <name>Mg(2+)</name>
        <dbReference type="ChEBI" id="CHEBI:18420"/>
    </cofactor>
</comment>
<dbReference type="SUPFAM" id="SSF51621">
    <property type="entry name" value="Phosphoenolpyruvate/pyruvate domain"/>
    <property type="match status" value="1"/>
</dbReference>
<evidence type="ECO:0000256" key="8">
    <source>
        <dbReference type="ARBA" id="ARBA00022842"/>
    </source>
</evidence>
<dbReference type="EMBL" id="RBDY01000037">
    <property type="protein sequence ID" value="RKN14777.1"/>
    <property type="molecule type" value="Genomic_DNA"/>
</dbReference>
<dbReference type="Gene3D" id="1.10.189.10">
    <property type="entry name" value="Pyruvate Phosphate Dikinase, domain 2"/>
    <property type="match status" value="1"/>
</dbReference>
<sequence length="784" mass="83060">MSVEPVASLEIPAPRGVELALDREEAAVRAAVSSLDPSGRLGNGHDPLFLSLRPVDRPRLDLRYLGLTRESERWLSRVADPRFARSCRDGLAAAARRAGVEELPDDPVDQVVALINAFRHATPDGVVKLTVMPLGLGPESGSGIGFSCDPRTGEPGLHGSFRADSVGADLLALGGTDLAGTAATESWARRLTVLLSAAQARAGQPVRAEFVVERGRLWVLALTTTGFSGTARMRAVRALGDHGDLTARQALATVRPEDVRAALVASAEQVNLPRLAHGTGISPGIASGPAVFSAAEATAARERGDSPVLVLPESRPEDLPGLLAACAVVTARGGRTSHSAVVSRSLGRPCVSALTDATVDVPNRRIHLATGDWVGAGQQITVDGFAGVVHRGTPAAREPVPTDRDTAVTEVLGWLVGGADGLPRMGVRVNADTSEDAVRGRRSGATGVGLCRLEHIFLGERQRILERVLTSRGPAVAEALREVHQVLRAELTAMLRVMDGLPVTVRLLDPPRHEFLPDPVALLERAAAGAPPWSTADAERVAPALRLRETNPMLGVRGIRMSLLMPELAMAQIRALVESVAVLRRSGGDPRAELLLPMVSTTDEVRAARRMVHEVCEELLGPRERSAIPVGVMIETPRAALLAGELGARADFLSLGTNDLTALVWGLSRDDAESELLPAYLDRGVLRASPFERLDREGVGRLLARLVREARTTREDIPIGVCGEHAGDPEAIGFFADIGVDYVSCVPPSVPLARFAAARLAVGGVTTTEPTGHESADHEENPWA</sequence>
<proteinExistence type="inferred from homology"/>
<keyword evidence="14" id="KW-1185">Reference proteome</keyword>
<feature type="domain" description="PEP-utilising enzyme C-terminal" evidence="11">
    <location>
        <begin position="424"/>
        <end position="760"/>
    </location>
</feature>
<dbReference type="GO" id="GO:0050242">
    <property type="term" value="F:pyruvate, phosphate dikinase activity"/>
    <property type="evidence" value="ECO:0007669"/>
    <property type="project" value="UniProtKB-EC"/>
</dbReference>
<dbReference type="GO" id="GO:0016301">
    <property type="term" value="F:kinase activity"/>
    <property type="evidence" value="ECO:0007669"/>
    <property type="project" value="UniProtKB-KW"/>
</dbReference>
<evidence type="ECO:0000313" key="14">
    <source>
        <dbReference type="Proteomes" id="UP000268652"/>
    </source>
</evidence>
<dbReference type="PROSITE" id="PS00370">
    <property type="entry name" value="PEP_ENZYMES_PHOS_SITE"/>
    <property type="match status" value="1"/>
</dbReference>
<dbReference type="Gene3D" id="3.20.20.60">
    <property type="entry name" value="Phosphoenolpyruvate-binding domains"/>
    <property type="match status" value="1"/>
</dbReference>
<dbReference type="InterPro" id="IPR010121">
    <property type="entry name" value="Pyruvate_phosphate_dikinase"/>
</dbReference>
<organism evidence="12 15">
    <name type="scientific">Streptomyces radicis</name>
    <dbReference type="NCBI Taxonomy" id="1750517"/>
    <lineage>
        <taxon>Bacteria</taxon>
        <taxon>Bacillati</taxon>
        <taxon>Actinomycetota</taxon>
        <taxon>Actinomycetes</taxon>
        <taxon>Kitasatosporales</taxon>
        <taxon>Streptomycetaceae</taxon>
        <taxon>Streptomyces</taxon>
    </lineage>
</organism>
<dbReference type="Gene3D" id="3.30.470.20">
    <property type="entry name" value="ATP-grasp fold, B domain"/>
    <property type="match status" value="1"/>
</dbReference>
<evidence type="ECO:0000313" key="15">
    <source>
        <dbReference type="Proteomes" id="UP000275024"/>
    </source>
</evidence>
<evidence type="ECO:0000256" key="3">
    <source>
        <dbReference type="ARBA" id="ARBA00011994"/>
    </source>
</evidence>
<dbReference type="InterPro" id="IPR036637">
    <property type="entry name" value="Phosphohistidine_dom_sf"/>
</dbReference>
<dbReference type="Pfam" id="PF00391">
    <property type="entry name" value="PEP-utilizers"/>
    <property type="match status" value="1"/>
</dbReference>
<dbReference type="Pfam" id="PF02896">
    <property type="entry name" value="PEP-utilizers_C"/>
    <property type="match status" value="1"/>
</dbReference>
<dbReference type="GO" id="GO:0046872">
    <property type="term" value="F:metal ion binding"/>
    <property type="evidence" value="ECO:0007669"/>
    <property type="project" value="UniProtKB-KW"/>
</dbReference>
<dbReference type="InterPro" id="IPR008279">
    <property type="entry name" value="PEP-util_enz_mobile_dom"/>
</dbReference>
<keyword evidence="12" id="KW-0670">Pyruvate</keyword>
<dbReference type="Proteomes" id="UP000275024">
    <property type="component" value="Unassembled WGS sequence"/>
</dbReference>
<evidence type="ECO:0000256" key="2">
    <source>
        <dbReference type="ARBA" id="ARBA00007837"/>
    </source>
</evidence>
<dbReference type="RefSeq" id="WP_120700195.1">
    <property type="nucleotide sequence ID" value="NZ_RBDX01000038.1"/>
</dbReference>
<feature type="domain" description="PEP-utilising enzyme mobile" evidence="10">
    <location>
        <begin position="308"/>
        <end position="387"/>
    </location>
</feature>
<dbReference type="SUPFAM" id="SSF56059">
    <property type="entry name" value="Glutathione synthetase ATP-binding domain-like"/>
    <property type="match status" value="1"/>
</dbReference>
<accession>A0A3A9VU05</accession>
<evidence type="ECO:0000259" key="11">
    <source>
        <dbReference type="Pfam" id="PF02896"/>
    </source>
</evidence>
<keyword evidence="5 12" id="KW-0808">Transferase</keyword>
<keyword evidence="8" id="KW-0460">Magnesium</keyword>
<comment type="similarity">
    <text evidence="2">Belongs to the PEP-utilizing enzyme family.</text>
</comment>
<evidence type="ECO:0000256" key="9">
    <source>
        <dbReference type="ARBA" id="ARBA00032883"/>
    </source>
</evidence>
<evidence type="ECO:0000256" key="1">
    <source>
        <dbReference type="ARBA" id="ARBA00001946"/>
    </source>
</evidence>
<dbReference type="EMBL" id="RBDX01000038">
    <property type="protein sequence ID" value="RKN04259.1"/>
    <property type="molecule type" value="Genomic_DNA"/>
</dbReference>
<dbReference type="Gene3D" id="3.50.30.10">
    <property type="entry name" value="Phosphohistidine domain"/>
    <property type="match status" value="1"/>
</dbReference>
<dbReference type="EC" id="2.7.9.1" evidence="3"/>
<name>A0A3A9VU05_9ACTN</name>
<evidence type="ECO:0000256" key="7">
    <source>
        <dbReference type="ARBA" id="ARBA00022777"/>
    </source>
</evidence>
<keyword evidence="7 12" id="KW-0418">Kinase</keyword>
<dbReference type="SUPFAM" id="SSF52009">
    <property type="entry name" value="Phosphohistidine domain"/>
    <property type="match status" value="1"/>
</dbReference>
<evidence type="ECO:0000313" key="12">
    <source>
        <dbReference type="EMBL" id="RKN04259.1"/>
    </source>
</evidence>
<evidence type="ECO:0000256" key="4">
    <source>
        <dbReference type="ARBA" id="ARBA00020138"/>
    </source>
</evidence>
<keyword evidence="6" id="KW-0479">Metal-binding</keyword>
<dbReference type="Proteomes" id="UP000268652">
    <property type="component" value="Unassembled WGS sequence"/>
</dbReference>
<gene>
    <name evidence="13" type="ORF">D7318_28915</name>
    <name evidence="12" type="ORF">D7319_29155</name>
</gene>
<evidence type="ECO:0000256" key="6">
    <source>
        <dbReference type="ARBA" id="ARBA00022723"/>
    </source>
</evidence>
<evidence type="ECO:0000259" key="10">
    <source>
        <dbReference type="Pfam" id="PF00391"/>
    </source>
</evidence>
<dbReference type="InterPro" id="IPR040442">
    <property type="entry name" value="Pyrv_kinase-like_dom_sf"/>
</dbReference>
<evidence type="ECO:0000256" key="5">
    <source>
        <dbReference type="ARBA" id="ARBA00022679"/>
    </source>
</evidence>